<comment type="caution">
    <text evidence="2">The sequence shown here is derived from an EMBL/GenBank/DDBJ whole genome shotgun (WGS) entry which is preliminary data.</text>
</comment>
<dbReference type="InterPro" id="IPR053151">
    <property type="entry name" value="RNase_H-like"/>
</dbReference>
<dbReference type="EMBL" id="JASCZI010001401">
    <property type="protein sequence ID" value="MED6114901.1"/>
    <property type="molecule type" value="Genomic_DNA"/>
</dbReference>
<dbReference type="PANTHER" id="PTHR47723">
    <property type="entry name" value="OS05G0353850 PROTEIN"/>
    <property type="match status" value="1"/>
</dbReference>
<dbReference type="InterPro" id="IPR036397">
    <property type="entry name" value="RNaseH_sf"/>
</dbReference>
<name>A0ABU6QS88_9FABA</name>
<dbReference type="Pfam" id="PF13456">
    <property type="entry name" value="RVT_3"/>
    <property type="match status" value="1"/>
</dbReference>
<feature type="domain" description="RNase H type-1" evidence="1">
    <location>
        <begin position="9"/>
        <end position="128"/>
    </location>
</feature>
<organism evidence="2 3">
    <name type="scientific">Stylosanthes scabra</name>
    <dbReference type="NCBI Taxonomy" id="79078"/>
    <lineage>
        <taxon>Eukaryota</taxon>
        <taxon>Viridiplantae</taxon>
        <taxon>Streptophyta</taxon>
        <taxon>Embryophyta</taxon>
        <taxon>Tracheophyta</taxon>
        <taxon>Spermatophyta</taxon>
        <taxon>Magnoliopsida</taxon>
        <taxon>eudicotyledons</taxon>
        <taxon>Gunneridae</taxon>
        <taxon>Pentapetalae</taxon>
        <taxon>rosids</taxon>
        <taxon>fabids</taxon>
        <taxon>Fabales</taxon>
        <taxon>Fabaceae</taxon>
        <taxon>Papilionoideae</taxon>
        <taxon>50 kb inversion clade</taxon>
        <taxon>dalbergioids sensu lato</taxon>
        <taxon>Dalbergieae</taxon>
        <taxon>Pterocarpus clade</taxon>
        <taxon>Stylosanthes</taxon>
    </lineage>
</organism>
<evidence type="ECO:0000259" key="1">
    <source>
        <dbReference type="Pfam" id="PF13456"/>
    </source>
</evidence>
<dbReference type="Proteomes" id="UP001341840">
    <property type="component" value="Unassembled WGS sequence"/>
</dbReference>
<keyword evidence="3" id="KW-1185">Reference proteome</keyword>
<sequence length="160" mass="17886">PPKHWIKFNVNVAFQKDSDTGAIAVIARDSESKPILGRKMSVKVSSVLMVEAVAARYALIIARAKRMQNVLTETDDQILNQAVKSKSPIAEILSILQDIWVILAEIPKAGFTWVLQEGNRLAYELVKTVHPTYWELDFHNDLPGIIQLIIDTEASHINTA</sequence>
<accession>A0ABU6QS88</accession>
<dbReference type="InterPro" id="IPR002156">
    <property type="entry name" value="RNaseH_domain"/>
</dbReference>
<dbReference type="CDD" id="cd06222">
    <property type="entry name" value="RNase_H_like"/>
    <property type="match status" value="1"/>
</dbReference>
<proteinExistence type="predicted"/>
<feature type="non-terminal residue" evidence="2">
    <location>
        <position position="1"/>
    </location>
</feature>
<dbReference type="InterPro" id="IPR012337">
    <property type="entry name" value="RNaseH-like_sf"/>
</dbReference>
<dbReference type="PANTHER" id="PTHR47723:SF24">
    <property type="entry name" value="RNASE H TYPE-1 DOMAIN-CONTAINING PROTEIN"/>
    <property type="match status" value="1"/>
</dbReference>
<dbReference type="InterPro" id="IPR044730">
    <property type="entry name" value="RNase_H-like_dom_plant"/>
</dbReference>
<protein>
    <recommendedName>
        <fullName evidence="1">RNase H type-1 domain-containing protein</fullName>
    </recommendedName>
</protein>
<dbReference type="SUPFAM" id="SSF53098">
    <property type="entry name" value="Ribonuclease H-like"/>
    <property type="match status" value="1"/>
</dbReference>
<reference evidence="2 3" key="1">
    <citation type="journal article" date="2023" name="Plants (Basel)">
        <title>Bridging the Gap: Combining Genomics and Transcriptomics Approaches to Understand Stylosanthes scabra, an Orphan Legume from the Brazilian Caatinga.</title>
        <authorList>
            <person name="Ferreira-Neto J.R.C."/>
            <person name="da Silva M.D."/>
            <person name="Binneck E."/>
            <person name="de Melo N.F."/>
            <person name="da Silva R.H."/>
            <person name="de Melo A.L.T.M."/>
            <person name="Pandolfi V."/>
            <person name="Bustamante F.O."/>
            <person name="Brasileiro-Vidal A.C."/>
            <person name="Benko-Iseppon A.M."/>
        </authorList>
    </citation>
    <scope>NUCLEOTIDE SEQUENCE [LARGE SCALE GENOMIC DNA]</scope>
    <source>
        <tissue evidence="2">Leaves</tissue>
    </source>
</reference>
<evidence type="ECO:0000313" key="2">
    <source>
        <dbReference type="EMBL" id="MED6114901.1"/>
    </source>
</evidence>
<dbReference type="Gene3D" id="3.30.420.10">
    <property type="entry name" value="Ribonuclease H-like superfamily/Ribonuclease H"/>
    <property type="match status" value="1"/>
</dbReference>
<gene>
    <name evidence="2" type="ORF">PIB30_085021</name>
</gene>
<evidence type="ECO:0000313" key="3">
    <source>
        <dbReference type="Proteomes" id="UP001341840"/>
    </source>
</evidence>